<dbReference type="RefSeq" id="WP_106253824.1">
    <property type="nucleotide sequence ID" value="NZ_PVZC01000018.1"/>
</dbReference>
<reference evidence="2 3" key="1">
    <citation type="submission" date="2018-03" db="EMBL/GenBank/DDBJ databases">
        <title>Genomic Encyclopedia of Archaeal and Bacterial Type Strains, Phase II (KMG-II): from individual species to whole genera.</title>
        <authorList>
            <person name="Goeker M."/>
        </authorList>
    </citation>
    <scope>NUCLEOTIDE SEQUENCE [LARGE SCALE GENOMIC DNA]</scope>
    <source>
        <strain evidence="2 3">DSM 45601</strain>
    </source>
</reference>
<evidence type="ECO:0000313" key="3">
    <source>
        <dbReference type="Proteomes" id="UP000237846"/>
    </source>
</evidence>
<comment type="caution">
    <text evidence="2">The sequence shown here is derived from an EMBL/GenBank/DDBJ whole genome shotgun (WGS) entry which is preliminary data.</text>
</comment>
<name>A0A2T0PP47_9ACTN</name>
<evidence type="ECO:0000313" key="2">
    <source>
        <dbReference type="EMBL" id="PRX90664.1"/>
    </source>
</evidence>
<feature type="compositionally biased region" description="Low complexity" evidence="1">
    <location>
        <begin position="79"/>
        <end position="94"/>
    </location>
</feature>
<protein>
    <submittedName>
        <fullName evidence="2">Uncharacterized protein</fullName>
    </submittedName>
</protein>
<feature type="region of interest" description="Disordered" evidence="1">
    <location>
        <begin position="63"/>
        <end position="94"/>
    </location>
</feature>
<evidence type="ECO:0000256" key="1">
    <source>
        <dbReference type="SAM" id="MobiDB-lite"/>
    </source>
</evidence>
<dbReference type="EMBL" id="PVZC01000018">
    <property type="protein sequence ID" value="PRX90664.1"/>
    <property type="molecule type" value="Genomic_DNA"/>
</dbReference>
<proteinExistence type="predicted"/>
<dbReference type="OrthoDB" id="4285611at2"/>
<keyword evidence="3" id="KW-1185">Reference proteome</keyword>
<dbReference type="AlphaFoldDB" id="A0A2T0PP47"/>
<organism evidence="2 3">
    <name type="scientific">Allonocardiopsis opalescens</name>
    <dbReference type="NCBI Taxonomy" id="1144618"/>
    <lineage>
        <taxon>Bacteria</taxon>
        <taxon>Bacillati</taxon>
        <taxon>Actinomycetota</taxon>
        <taxon>Actinomycetes</taxon>
        <taxon>Streptosporangiales</taxon>
        <taxon>Allonocardiopsis</taxon>
    </lineage>
</organism>
<sequence>MPDRRFFILHLPDGRALDGAQFPSGRVVTDDPAAGLAHAAVSVDALLDAYPGARLEYYVGGASDSAASEPCDCPGCRSPTAAPTTADPPNTKES</sequence>
<dbReference type="Proteomes" id="UP000237846">
    <property type="component" value="Unassembled WGS sequence"/>
</dbReference>
<accession>A0A2T0PP47</accession>
<gene>
    <name evidence="2" type="ORF">CLV72_1182</name>
</gene>